<evidence type="ECO:0000256" key="1">
    <source>
        <dbReference type="ARBA" id="ARBA00004613"/>
    </source>
</evidence>
<dbReference type="PANTHER" id="PTHR38340:SF1">
    <property type="entry name" value="S-LAYER PROTEIN"/>
    <property type="match status" value="1"/>
</dbReference>
<feature type="chain" id="PRO_5017813348" evidence="3">
    <location>
        <begin position="33"/>
        <end position="936"/>
    </location>
</feature>
<protein>
    <submittedName>
        <fullName evidence="4">Putative secreted protein (Type I secretion substrate)</fullName>
    </submittedName>
</protein>
<dbReference type="Gene3D" id="2.150.10.10">
    <property type="entry name" value="Serralysin-like metalloprotease, C-terminal"/>
    <property type="match status" value="2"/>
</dbReference>
<dbReference type="PROSITE" id="PS00330">
    <property type="entry name" value="HEMOLYSIN_CALCIUM"/>
    <property type="match status" value="3"/>
</dbReference>
<dbReference type="PRINTS" id="PR00313">
    <property type="entry name" value="CABNDNGRPT"/>
</dbReference>
<keyword evidence="5" id="KW-1185">Reference proteome</keyword>
<accession>A0A3D9HK31</accession>
<comment type="subcellular location">
    <subcellularLocation>
        <location evidence="1">Secreted</location>
    </subcellularLocation>
</comment>
<keyword evidence="2" id="KW-0964">Secreted</keyword>
<dbReference type="InterPro" id="IPR001343">
    <property type="entry name" value="Hemolysn_Ca-bd"/>
</dbReference>
<dbReference type="GO" id="GO:0005509">
    <property type="term" value="F:calcium ion binding"/>
    <property type="evidence" value="ECO:0007669"/>
    <property type="project" value="InterPro"/>
</dbReference>
<dbReference type="InterPro" id="IPR018511">
    <property type="entry name" value="Hemolysin-typ_Ca-bd_CS"/>
</dbReference>
<feature type="signal peptide" evidence="3">
    <location>
        <begin position="1"/>
        <end position="32"/>
    </location>
</feature>
<dbReference type="PANTHER" id="PTHR38340">
    <property type="entry name" value="S-LAYER PROTEIN"/>
    <property type="match status" value="1"/>
</dbReference>
<dbReference type="InterPro" id="IPR050557">
    <property type="entry name" value="RTX_toxin/Mannuronan_C5-epim"/>
</dbReference>
<dbReference type="AlphaFoldDB" id="A0A3D9HK31"/>
<dbReference type="Pfam" id="PF00353">
    <property type="entry name" value="HemolysinCabind"/>
    <property type="match status" value="2"/>
</dbReference>
<organism evidence="4 5">
    <name type="scientific">Aestuariispira insulae</name>
    <dbReference type="NCBI Taxonomy" id="1461337"/>
    <lineage>
        <taxon>Bacteria</taxon>
        <taxon>Pseudomonadati</taxon>
        <taxon>Pseudomonadota</taxon>
        <taxon>Alphaproteobacteria</taxon>
        <taxon>Rhodospirillales</taxon>
        <taxon>Kiloniellaceae</taxon>
        <taxon>Aestuariispira</taxon>
    </lineage>
</organism>
<comment type="caution">
    <text evidence="4">The sequence shown here is derived from an EMBL/GenBank/DDBJ whole genome shotgun (WGS) entry which is preliminary data.</text>
</comment>
<dbReference type="Proteomes" id="UP000256845">
    <property type="component" value="Unassembled WGS sequence"/>
</dbReference>
<dbReference type="SUPFAM" id="SSF51120">
    <property type="entry name" value="beta-Roll"/>
    <property type="match status" value="1"/>
</dbReference>
<sequence length="936" mass="101709">MKASESSMRKCGLASASLILSLMMIAAPVTLADTLPGAPTFKGGVKRDSDGRIIVAPGIPTKAEQSNSAKATAISMPVVTGQTGSIIHNPVIPKGNGPSDIVGMRLVNRGQQETRASLVTFGQVFVPGSLPEGSNLAAFTNGQEIPLQTDIKARNPDGSVRHAILTLRSPALAPGEATDVQLRRVNRKRQLSAIAIEDILDGGLNLSVKLAIMNNIGNVTSFQADAETLLRRALENGTATSWLAGPLAREITIKTPVTPLLDLTFHIRAYADGTFLTDIVFSADRAFTKGNDNILYDVSITQNGREVFSQQALDHHQKGTWHITVRTGSEIPVRVIRDMDYLLHTGALPQYDLSVGASEAAIRASVNRLQQVGTGPMTTGTIELNMPKPGGREDIGPLPAWTVRYLASQDENAERVMYANADAAGSIPWHYRDEKTGQVVSVDDHPKLWFDKRSGTTVLPDAYSTAGTDWVTDVAHLPSLVYIPYLLSGSQYYRDELQFSANHATAYIWDGWRGPRQELSGNFSLGTNAWTRTETIAQTRAQAWGLREIADAAYILPDDDPAKAYFERRLKVNLESYHRIYIDGPAQGKPVRGMLMGYGVTTNRVWMDDYFTGVISTIAGRDIPGIRPFLEWKANFSVQKFLAEDFGLPPMASLQSTIQTFEWIDKRRFLKESWQEIYDASFTKQGLKVPETPAWPGRADNSVATARFSLASLAGDGIPGAVEAYGWVSAADPGINQVYPTDPSFVPLLQLGRNGPAILKQHEQFGGNGADELTGSQAHELIHGRKGDDRISGLGGADALFGGKGKDRIDGNDGNDHLFGNHGNDRLNGGPGRDVIKGGKGADILTGGQDADLFVYDRLSEGGDRITDFNPSEDKVDLRDLIWFANDPDWEIRQGAEGAEIWVDGADGAQLLVLLENVQASRLEADTHFLTQRGKS</sequence>
<evidence type="ECO:0000313" key="5">
    <source>
        <dbReference type="Proteomes" id="UP000256845"/>
    </source>
</evidence>
<name>A0A3D9HK31_9PROT</name>
<gene>
    <name evidence="4" type="ORF">DFP90_105244</name>
</gene>
<proteinExistence type="predicted"/>
<reference evidence="4" key="1">
    <citation type="submission" date="2018-07" db="EMBL/GenBank/DDBJ databases">
        <title>Genomic Encyclopedia of Type Strains, Phase III (KMG-III): the genomes of soil and plant-associated and newly described type strains.</title>
        <authorList>
            <person name="Whitman W."/>
        </authorList>
    </citation>
    <scope>NUCLEOTIDE SEQUENCE [LARGE SCALE GENOMIC DNA]</scope>
    <source>
        <strain evidence="4">CECT 8488</strain>
    </source>
</reference>
<evidence type="ECO:0000256" key="2">
    <source>
        <dbReference type="ARBA" id="ARBA00022525"/>
    </source>
</evidence>
<dbReference type="EMBL" id="QRDW01000005">
    <property type="protein sequence ID" value="RED49872.1"/>
    <property type="molecule type" value="Genomic_DNA"/>
</dbReference>
<dbReference type="InterPro" id="IPR011049">
    <property type="entry name" value="Serralysin-like_metalloprot_C"/>
</dbReference>
<evidence type="ECO:0000256" key="3">
    <source>
        <dbReference type="SAM" id="SignalP"/>
    </source>
</evidence>
<evidence type="ECO:0000313" key="4">
    <source>
        <dbReference type="EMBL" id="RED49872.1"/>
    </source>
</evidence>
<dbReference type="GO" id="GO:0005576">
    <property type="term" value="C:extracellular region"/>
    <property type="evidence" value="ECO:0007669"/>
    <property type="project" value="UniProtKB-SubCell"/>
</dbReference>
<keyword evidence="3" id="KW-0732">Signal</keyword>